<comment type="caution">
    <text evidence="11">The sequence shown here is derived from an EMBL/GenBank/DDBJ whole genome shotgun (WGS) entry which is preliminary data.</text>
</comment>
<keyword evidence="8" id="KW-0406">Ion transport</keyword>
<evidence type="ECO:0000313" key="11">
    <source>
        <dbReference type="EMBL" id="MST83789.1"/>
    </source>
</evidence>
<dbReference type="InterPro" id="IPR003439">
    <property type="entry name" value="ABC_transporter-like_ATP-bd"/>
</dbReference>
<keyword evidence="5" id="KW-0547">Nucleotide-binding</keyword>
<evidence type="ECO:0000256" key="1">
    <source>
        <dbReference type="ARBA" id="ARBA00004202"/>
    </source>
</evidence>
<dbReference type="GO" id="GO:0016887">
    <property type="term" value="F:ATP hydrolysis activity"/>
    <property type="evidence" value="ECO:0007669"/>
    <property type="project" value="InterPro"/>
</dbReference>
<dbReference type="PANTHER" id="PTHR42771:SF2">
    <property type="entry name" value="IRON(3+)-HYDROXAMATE IMPORT ATP-BINDING PROTEIN FHUC"/>
    <property type="match status" value="1"/>
</dbReference>
<keyword evidence="3" id="KW-1003">Cell membrane</keyword>
<dbReference type="InterPro" id="IPR003593">
    <property type="entry name" value="AAA+_ATPase"/>
</dbReference>
<evidence type="ECO:0000259" key="10">
    <source>
        <dbReference type="PROSITE" id="PS50893"/>
    </source>
</evidence>
<keyword evidence="7" id="KW-0408">Iron</keyword>
<dbReference type="Gene3D" id="3.40.50.300">
    <property type="entry name" value="P-loop containing nucleotide triphosphate hydrolases"/>
    <property type="match status" value="1"/>
</dbReference>
<dbReference type="PANTHER" id="PTHR42771">
    <property type="entry name" value="IRON(3+)-HYDROXAMATE IMPORT ATP-BINDING PROTEIN FHUC"/>
    <property type="match status" value="1"/>
</dbReference>
<dbReference type="SMART" id="SM00382">
    <property type="entry name" value="AAA"/>
    <property type="match status" value="1"/>
</dbReference>
<evidence type="ECO:0000256" key="7">
    <source>
        <dbReference type="ARBA" id="ARBA00023004"/>
    </source>
</evidence>
<dbReference type="AlphaFoldDB" id="A0A7K0KD40"/>
<gene>
    <name evidence="11" type="ORF">FYJ73_03715</name>
</gene>
<comment type="subcellular location">
    <subcellularLocation>
        <location evidence="1">Cell membrane</location>
        <topology evidence="1">Peripheral membrane protein</topology>
    </subcellularLocation>
</comment>
<accession>A0A7K0KD40</accession>
<dbReference type="SUPFAM" id="SSF52540">
    <property type="entry name" value="P-loop containing nucleoside triphosphate hydrolases"/>
    <property type="match status" value="1"/>
</dbReference>
<keyword evidence="6 11" id="KW-0067">ATP-binding</keyword>
<evidence type="ECO:0000256" key="3">
    <source>
        <dbReference type="ARBA" id="ARBA00022475"/>
    </source>
</evidence>
<evidence type="ECO:0000256" key="4">
    <source>
        <dbReference type="ARBA" id="ARBA00022496"/>
    </source>
</evidence>
<proteinExistence type="predicted"/>
<dbReference type="PROSITE" id="PS50893">
    <property type="entry name" value="ABC_TRANSPORTER_2"/>
    <property type="match status" value="1"/>
</dbReference>
<keyword evidence="4" id="KW-0410">Iron transport</keyword>
<dbReference type="Proteomes" id="UP000438914">
    <property type="component" value="Unassembled WGS sequence"/>
</dbReference>
<dbReference type="InterPro" id="IPR027417">
    <property type="entry name" value="P-loop_NTPase"/>
</dbReference>
<evidence type="ECO:0000256" key="9">
    <source>
        <dbReference type="ARBA" id="ARBA00023136"/>
    </source>
</evidence>
<dbReference type="GO" id="GO:0005524">
    <property type="term" value="F:ATP binding"/>
    <property type="evidence" value="ECO:0007669"/>
    <property type="project" value="UniProtKB-KW"/>
</dbReference>
<reference evidence="11 12" key="1">
    <citation type="submission" date="2019-08" db="EMBL/GenBank/DDBJ databases">
        <title>In-depth cultivation of the pig gut microbiome towards novel bacterial diversity and tailored functional studies.</title>
        <authorList>
            <person name="Wylensek D."/>
            <person name="Hitch T.C.A."/>
            <person name="Clavel T."/>
        </authorList>
    </citation>
    <scope>NUCLEOTIDE SEQUENCE [LARGE SCALE GENOMIC DNA]</scope>
    <source>
        <strain evidence="11 12">LKV-178-WT-2A</strain>
    </source>
</reference>
<feature type="domain" description="ABC transporter" evidence="10">
    <location>
        <begin position="8"/>
        <end position="246"/>
    </location>
</feature>
<dbReference type="GO" id="GO:0005886">
    <property type="term" value="C:plasma membrane"/>
    <property type="evidence" value="ECO:0007669"/>
    <property type="project" value="UniProtKB-SubCell"/>
</dbReference>
<dbReference type="EMBL" id="VUNG01000005">
    <property type="protein sequence ID" value="MST83789.1"/>
    <property type="molecule type" value="Genomic_DNA"/>
</dbReference>
<dbReference type="CDD" id="cd03214">
    <property type="entry name" value="ABC_Iron-Siderophores_B12_Hemin"/>
    <property type="match status" value="1"/>
</dbReference>
<dbReference type="GO" id="GO:0006826">
    <property type="term" value="P:iron ion transport"/>
    <property type="evidence" value="ECO:0007669"/>
    <property type="project" value="UniProtKB-KW"/>
</dbReference>
<evidence type="ECO:0000256" key="5">
    <source>
        <dbReference type="ARBA" id="ARBA00022741"/>
    </source>
</evidence>
<evidence type="ECO:0000256" key="8">
    <source>
        <dbReference type="ARBA" id="ARBA00023065"/>
    </source>
</evidence>
<keyword evidence="9" id="KW-0472">Membrane</keyword>
<organism evidence="11 12">
    <name type="scientific">Hallella mizrahii</name>
    <dbReference type="NCBI Taxonomy" id="2606637"/>
    <lineage>
        <taxon>Bacteria</taxon>
        <taxon>Pseudomonadati</taxon>
        <taxon>Bacteroidota</taxon>
        <taxon>Bacteroidia</taxon>
        <taxon>Bacteroidales</taxon>
        <taxon>Prevotellaceae</taxon>
        <taxon>Hallella</taxon>
    </lineage>
</organism>
<evidence type="ECO:0000313" key="12">
    <source>
        <dbReference type="Proteomes" id="UP000438914"/>
    </source>
</evidence>
<evidence type="ECO:0000256" key="2">
    <source>
        <dbReference type="ARBA" id="ARBA00022448"/>
    </source>
</evidence>
<dbReference type="RefSeq" id="WP_154533368.1">
    <property type="nucleotide sequence ID" value="NZ_VUNG01000005.1"/>
</dbReference>
<keyword evidence="12" id="KW-1185">Reference proteome</keyword>
<protein>
    <submittedName>
        <fullName evidence="11">ABC transporter ATP-binding protein</fullName>
    </submittedName>
</protein>
<keyword evidence="2" id="KW-0813">Transport</keyword>
<name>A0A7K0KD40_9BACT</name>
<sequence length="337" mass="37041">MKQATVILRNLSIGYRSGHDVRTVIADISARLFAGEVTCLLGVNGVGKSTLLRTLSGFQPSIAGSVEISGKDIKDYGSHELAQTIGVVLTDKPDVSNMTVEEIVGMGRSPYTGFWGRLSDDDHRIVDEAMDMVGVSVLAPRMIQTLSDGERQKVMIAKALAQQTPVIFLDEPTAFLDFPSKVEVMQLLHRISREAGKTIFLSTHDVDLALQTADELWLLDRDNGLSVGTPEDLSLNGQMSSFFAHKGIAFDAENGLFRIDNATQRDIHMDGKHGVSYLMVRKALARNGIHGSRHVESKDSIEVMDEGYRYHYDGTDRQVKTIGELLELIEGATPYSC</sequence>
<dbReference type="Pfam" id="PF00005">
    <property type="entry name" value="ABC_tran"/>
    <property type="match status" value="1"/>
</dbReference>
<dbReference type="InterPro" id="IPR051535">
    <property type="entry name" value="Siderophore_ABC-ATPase"/>
</dbReference>
<evidence type="ECO:0000256" key="6">
    <source>
        <dbReference type="ARBA" id="ARBA00022840"/>
    </source>
</evidence>